<reference evidence="2" key="1">
    <citation type="submission" date="2018-05" db="EMBL/GenBank/DDBJ databases">
        <authorList>
            <person name="Lanie J.A."/>
            <person name="Ng W.-L."/>
            <person name="Kazmierczak K.M."/>
            <person name="Andrzejewski T.M."/>
            <person name="Davidsen T.M."/>
            <person name="Wayne K.J."/>
            <person name="Tettelin H."/>
            <person name="Glass J.I."/>
            <person name="Rusch D."/>
            <person name="Podicherti R."/>
            <person name="Tsui H.-C.T."/>
            <person name="Winkler M.E."/>
        </authorList>
    </citation>
    <scope>NUCLEOTIDE SEQUENCE</scope>
</reference>
<dbReference type="EMBL" id="UINC01163637">
    <property type="protein sequence ID" value="SVD64051.1"/>
    <property type="molecule type" value="Genomic_DNA"/>
</dbReference>
<dbReference type="AlphaFoldDB" id="A0A382X1C7"/>
<feature type="non-terminal residue" evidence="2">
    <location>
        <position position="1"/>
    </location>
</feature>
<name>A0A382X1C7_9ZZZZ</name>
<gene>
    <name evidence="2" type="ORF">METZ01_LOCUS416905</name>
</gene>
<accession>A0A382X1C7</accession>
<feature type="non-terminal residue" evidence="2">
    <location>
        <position position="274"/>
    </location>
</feature>
<sequence length="274" mass="29655">KKHRDSMDGRPHSRLGGSSFVMDDGDDKFIRKTNASEGHSEYINIERGDQPSTGKVDVPHNELTRIRTRTGHQLLFHNSEDLIYIGNANGTSWVELSSDGKVDVFAEDSISFHTKNDFNLTADRDVTIEAGGNINLKASGQYAGDKTLKGPLKDDGSLEKLGRIQLESNAETSLLVGNGMYITTTGNFEAHTTGDMLVTTLGELDINTTQTTKITSGENFEVLSVIDNKLTAESGNTHIHTDLETKITSGGTSHIKSGGDHIETASNIHMNGPA</sequence>
<protein>
    <submittedName>
        <fullName evidence="2">Uncharacterized protein</fullName>
    </submittedName>
</protein>
<evidence type="ECO:0000313" key="2">
    <source>
        <dbReference type="EMBL" id="SVD64051.1"/>
    </source>
</evidence>
<proteinExistence type="predicted"/>
<organism evidence="2">
    <name type="scientific">marine metagenome</name>
    <dbReference type="NCBI Taxonomy" id="408172"/>
    <lineage>
        <taxon>unclassified sequences</taxon>
        <taxon>metagenomes</taxon>
        <taxon>ecological metagenomes</taxon>
    </lineage>
</organism>
<feature type="compositionally biased region" description="Basic and acidic residues" evidence="1">
    <location>
        <begin position="1"/>
        <end position="11"/>
    </location>
</feature>
<feature type="region of interest" description="Disordered" evidence="1">
    <location>
        <begin position="1"/>
        <end position="22"/>
    </location>
</feature>
<feature type="compositionally biased region" description="Polar residues" evidence="1">
    <location>
        <begin position="264"/>
        <end position="274"/>
    </location>
</feature>
<feature type="region of interest" description="Disordered" evidence="1">
    <location>
        <begin position="248"/>
        <end position="274"/>
    </location>
</feature>
<evidence type="ECO:0000256" key="1">
    <source>
        <dbReference type="SAM" id="MobiDB-lite"/>
    </source>
</evidence>